<dbReference type="InterPro" id="IPR027417">
    <property type="entry name" value="P-loop_NTPase"/>
</dbReference>
<dbReference type="Proteomes" id="UP001597493">
    <property type="component" value="Unassembled WGS sequence"/>
</dbReference>
<dbReference type="RefSeq" id="WP_379280115.1">
    <property type="nucleotide sequence ID" value="NZ_JBHUMY010000043.1"/>
</dbReference>
<keyword evidence="2" id="KW-1185">Reference proteome</keyword>
<gene>
    <name evidence="1" type="ORF">ACFSW5_25770</name>
</gene>
<dbReference type="EMBL" id="JBHUMY010000043">
    <property type="protein sequence ID" value="MFD2663654.1"/>
    <property type="molecule type" value="Genomic_DNA"/>
</dbReference>
<evidence type="ECO:0000313" key="1">
    <source>
        <dbReference type="EMBL" id="MFD2663654.1"/>
    </source>
</evidence>
<protein>
    <submittedName>
        <fullName evidence="1">Uncharacterized protein</fullName>
    </submittedName>
</protein>
<sequence length="190" mass="21707">MNPGLSAINQTFFMSSDAFIIPTNPDPFSIMALKTLKTVLPRWKRWSLQSREIFKDASYPLPNTEMKFIGEIVQRFNLRNQKAARPYQGKIDEIITYIESELVPELEKHSMTYDISELISSGRLENHCLAQISEFGALLQKANIAMVPVFALTDRQIGETGEVLDQMATKRDRFDLIFSNMANVVMELVK</sequence>
<proteinExistence type="predicted"/>
<organism evidence="1 2">
    <name type="scientific">Paenibacillus thailandensis</name>
    <dbReference type="NCBI Taxonomy" id="393250"/>
    <lineage>
        <taxon>Bacteria</taxon>
        <taxon>Bacillati</taxon>
        <taxon>Bacillota</taxon>
        <taxon>Bacilli</taxon>
        <taxon>Bacillales</taxon>
        <taxon>Paenibacillaceae</taxon>
        <taxon>Paenibacillus</taxon>
    </lineage>
</organism>
<evidence type="ECO:0000313" key="2">
    <source>
        <dbReference type="Proteomes" id="UP001597493"/>
    </source>
</evidence>
<dbReference type="Gene3D" id="3.40.50.300">
    <property type="entry name" value="P-loop containing nucleotide triphosphate hydrolases"/>
    <property type="match status" value="1"/>
</dbReference>
<name>A0ABW5R4I6_9BACL</name>
<comment type="caution">
    <text evidence="1">The sequence shown here is derived from an EMBL/GenBank/DDBJ whole genome shotgun (WGS) entry which is preliminary data.</text>
</comment>
<accession>A0ABW5R4I6</accession>
<reference evidence="2" key="1">
    <citation type="journal article" date="2019" name="Int. J. Syst. Evol. Microbiol.">
        <title>The Global Catalogue of Microorganisms (GCM) 10K type strain sequencing project: providing services to taxonomists for standard genome sequencing and annotation.</title>
        <authorList>
            <consortium name="The Broad Institute Genomics Platform"/>
            <consortium name="The Broad Institute Genome Sequencing Center for Infectious Disease"/>
            <person name="Wu L."/>
            <person name="Ma J."/>
        </authorList>
    </citation>
    <scope>NUCLEOTIDE SEQUENCE [LARGE SCALE GENOMIC DNA]</scope>
    <source>
        <strain evidence="2">TISTR 1827</strain>
    </source>
</reference>